<sequence>MFRYSSENNFNKEKMASSESLPLDFSVLNIKPSPIEELSAMGRPSGLKQPKSTVIKSIDDHHEEPEKEKKKIEIEKNNQNRIGADSRTESHKEVLRLNQERREIITESYALMKKGNGPNNALAVFVRMFAENPHYKNIWPQFRGIPDSSLISSDQLKNHAKVYFGGMNNIIEKQLKNHAKVYFGGMNNIIESMNTGDESEFRNMIRRMARSHAKFSVRKSHIIAMLPEFITVLKSCGVPITEEIKDAWFTLFDVIGNLLSPISVT</sequence>
<protein>
    <submittedName>
        <fullName evidence="2">Globin family profile domain-containing protein</fullName>
    </submittedName>
</protein>
<reference evidence="2" key="1">
    <citation type="submission" date="2022-11" db="UniProtKB">
        <authorList>
            <consortium name="WormBaseParasite"/>
        </authorList>
    </citation>
    <scope>IDENTIFICATION</scope>
</reference>
<evidence type="ECO:0000313" key="2">
    <source>
        <dbReference type="WBParaSite" id="PS1159_v2.g11257.t1"/>
    </source>
</evidence>
<proteinExistence type="predicted"/>
<evidence type="ECO:0000313" key="1">
    <source>
        <dbReference type="Proteomes" id="UP000887580"/>
    </source>
</evidence>
<organism evidence="1 2">
    <name type="scientific">Panagrolaimus sp. PS1159</name>
    <dbReference type="NCBI Taxonomy" id="55785"/>
    <lineage>
        <taxon>Eukaryota</taxon>
        <taxon>Metazoa</taxon>
        <taxon>Ecdysozoa</taxon>
        <taxon>Nematoda</taxon>
        <taxon>Chromadorea</taxon>
        <taxon>Rhabditida</taxon>
        <taxon>Tylenchina</taxon>
        <taxon>Panagrolaimomorpha</taxon>
        <taxon>Panagrolaimoidea</taxon>
        <taxon>Panagrolaimidae</taxon>
        <taxon>Panagrolaimus</taxon>
    </lineage>
</organism>
<dbReference type="Proteomes" id="UP000887580">
    <property type="component" value="Unplaced"/>
</dbReference>
<name>A0AC35EVY5_9BILA</name>
<dbReference type="WBParaSite" id="PS1159_v2.g11257.t1">
    <property type="protein sequence ID" value="PS1159_v2.g11257.t1"/>
    <property type="gene ID" value="PS1159_v2.g11257"/>
</dbReference>
<accession>A0AC35EVY5</accession>